<dbReference type="RefSeq" id="WP_166276611.1">
    <property type="nucleotide sequence ID" value="NZ_JAANNP010000001.1"/>
</dbReference>
<proteinExistence type="predicted"/>
<keyword evidence="2" id="KW-1185">Reference proteome</keyword>
<name>A0ABX0GNI9_9ACTN</name>
<gene>
    <name evidence="1" type="ORF">G9H71_01180</name>
</gene>
<evidence type="ECO:0000313" key="2">
    <source>
        <dbReference type="Proteomes" id="UP000800981"/>
    </source>
</evidence>
<protein>
    <submittedName>
        <fullName evidence="1">SnoaL-like domain-containing protein</fullName>
    </submittedName>
</protein>
<dbReference type="EMBL" id="JAANNP010000001">
    <property type="protein sequence ID" value="NHC12394.1"/>
    <property type="molecule type" value="Genomic_DNA"/>
</dbReference>
<dbReference type="Gene3D" id="3.10.450.50">
    <property type="match status" value="1"/>
</dbReference>
<evidence type="ECO:0000313" key="1">
    <source>
        <dbReference type="EMBL" id="NHC12394.1"/>
    </source>
</evidence>
<organism evidence="1 2">
    <name type="scientific">Motilibacter deserti</name>
    <dbReference type="NCBI Taxonomy" id="2714956"/>
    <lineage>
        <taxon>Bacteria</taxon>
        <taxon>Bacillati</taxon>
        <taxon>Actinomycetota</taxon>
        <taxon>Actinomycetes</taxon>
        <taxon>Motilibacterales</taxon>
        <taxon>Motilibacteraceae</taxon>
        <taxon>Motilibacter</taxon>
    </lineage>
</organism>
<dbReference type="SUPFAM" id="SSF54427">
    <property type="entry name" value="NTF2-like"/>
    <property type="match status" value="1"/>
</dbReference>
<dbReference type="Proteomes" id="UP000800981">
    <property type="component" value="Unassembled WGS sequence"/>
</dbReference>
<dbReference type="InterPro" id="IPR032710">
    <property type="entry name" value="NTF2-like_dom_sf"/>
</dbReference>
<sequence>MEEPVTQVTESERRRRSALVQEAVDTETRAWDTQDVDLLLGLFHPDMVWPFPPDSSAHDPLTWVWVNGRFDRERWSADYRELFAAHRLVHNRRATAGISLSAQSDAALAVVDVDTLWEHRATGTRMHWKGRAGKGYSWCHGRWLLVMHTGLLDYRTAPSERG</sequence>
<comment type="caution">
    <text evidence="1">The sequence shown here is derived from an EMBL/GenBank/DDBJ whole genome shotgun (WGS) entry which is preliminary data.</text>
</comment>
<reference evidence="1 2" key="1">
    <citation type="submission" date="2020-03" db="EMBL/GenBank/DDBJ databases">
        <title>Two novel Motilibacter sp.</title>
        <authorList>
            <person name="Liu S."/>
        </authorList>
    </citation>
    <scope>NUCLEOTIDE SEQUENCE [LARGE SCALE GENOMIC DNA]</scope>
    <source>
        <strain evidence="1 2">E257</strain>
    </source>
</reference>
<accession>A0ABX0GNI9</accession>